<keyword evidence="10 11" id="KW-0472">Membrane</keyword>
<evidence type="ECO:0000256" key="5">
    <source>
        <dbReference type="ARBA" id="ARBA00022723"/>
    </source>
</evidence>
<dbReference type="SUPFAM" id="SSF103501">
    <property type="entry name" value="Respiratory nitrate reductase 1 gamma chain"/>
    <property type="match status" value="1"/>
</dbReference>
<feature type="domain" description="4Fe-4S ferredoxin-type" evidence="12">
    <location>
        <begin position="372"/>
        <end position="402"/>
    </location>
</feature>
<dbReference type="InterPro" id="IPR017900">
    <property type="entry name" value="4Fe4S_Fe_S_CS"/>
</dbReference>
<keyword evidence="5" id="KW-0479">Metal-binding</keyword>
<evidence type="ECO:0000256" key="2">
    <source>
        <dbReference type="ARBA" id="ARBA00022475"/>
    </source>
</evidence>
<dbReference type="EMBL" id="QICD01000003">
    <property type="protein sequence ID" value="RNL48111.1"/>
    <property type="molecule type" value="Genomic_DNA"/>
</dbReference>
<evidence type="ECO:0000256" key="4">
    <source>
        <dbReference type="ARBA" id="ARBA00022692"/>
    </source>
</evidence>
<dbReference type="PANTHER" id="PTHR43255:SF1">
    <property type="entry name" value="IRON-SULFUR-BINDING OXIDOREDUCTASE FADF-RELATED"/>
    <property type="match status" value="1"/>
</dbReference>
<evidence type="ECO:0000256" key="9">
    <source>
        <dbReference type="ARBA" id="ARBA00023014"/>
    </source>
</evidence>
<keyword evidence="4 11" id="KW-0812">Transmembrane</keyword>
<feature type="domain" description="4Fe-4S ferredoxin-type" evidence="12">
    <location>
        <begin position="278"/>
        <end position="307"/>
    </location>
</feature>
<evidence type="ECO:0000256" key="1">
    <source>
        <dbReference type="ARBA" id="ARBA00004651"/>
    </source>
</evidence>
<keyword evidence="3" id="KW-0004">4Fe-4S</keyword>
<reference evidence="14" key="1">
    <citation type="submission" date="2018-05" db="EMBL/GenBank/DDBJ databases">
        <title>Genome Sequencing of selected type strains of the family Eggerthellaceae.</title>
        <authorList>
            <person name="Danylec N."/>
            <person name="Stoll D.A."/>
            <person name="Doetsch A."/>
            <person name="Huch M."/>
        </authorList>
    </citation>
    <scope>NUCLEOTIDE SEQUENCE [LARGE SCALE GENOMIC DNA]</scope>
    <source>
        <strain evidence="14">DSM 16106</strain>
    </source>
</reference>
<dbReference type="SUPFAM" id="SSF46548">
    <property type="entry name" value="alpha-helical ferredoxin"/>
    <property type="match status" value="1"/>
</dbReference>
<dbReference type="Proteomes" id="UP000278632">
    <property type="component" value="Unassembled WGS sequence"/>
</dbReference>
<dbReference type="AlphaFoldDB" id="A0A3N0BIQ1"/>
<name>A0A3N0BIQ1_9ACTN</name>
<keyword evidence="6 11" id="KW-1133">Transmembrane helix</keyword>
<dbReference type="InterPro" id="IPR017896">
    <property type="entry name" value="4Fe4S_Fe-S-bd"/>
</dbReference>
<keyword evidence="7" id="KW-0560">Oxidoreductase</keyword>
<evidence type="ECO:0000256" key="7">
    <source>
        <dbReference type="ARBA" id="ARBA00023002"/>
    </source>
</evidence>
<dbReference type="GO" id="GO:0016491">
    <property type="term" value="F:oxidoreductase activity"/>
    <property type="evidence" value="ECO:0007669"/>
    <property type="project" value="UniProtKB-KW"/>
</dbReference>
<dbReference type="Pfam" id="PF02754">
    <property type="entry name" value="CCG"/>
    <property type="match status" value="2"/>
</dbReference>
<evidence type="ECO:0000313" key="14">
    <source>
        <dbReference type="Proteomes" id="UP000278632"/>
    </source>
</evidence>
<dbReference type="Gene3D" id="1.20.950.20">
    <property type="entry name" value="Transmembrane di-heme cytochromes, Chain C"/>
    <property type="match status" value="1"/>
</dbReference>
<keyword evidence="2" id="KW-1003">Cell membrane</keyword>
<dbReference type="GO" id="GO:0051539">
    <property type="term" value="F:4 iron, 4 sulfur cluster binding"/>
    <property type="evidence" value="ECO:0007669"/>
    <property type="project" value="UniProtKB-KW"/>
</dbReference>
<comment type="caution">
    <text evidence="13">The sequence shown here is derived from an EMBL/GenBank/DDBJ whole genome shotgun (WGS) entry which is preliminary data.</text>
</comment>
<feature type="transmembrane region" description="Helical" evidence="11">
    <location>
        <begin position="155"/>
        <end position="173"/>
    </location>
</feature>
<accession>A0A3N0BIQ1</accession>
<dbReference type="GO" id="GO:0005886">
    <property type="term" value="C:plasma membrane"/>
    <property type="evidence" value="ECO:0007669"/>
    <property type="project" value="UniProtKB-SubCell"/>
</dbReference>
<keyword evidence="8" id="KW-0408">Iron</keyword>
<dbReference type="InterPro" id="IPR051460">
    <property type="entry name" value="HdrC_iron-sulfur_subunit"/>
</dbReference>
<dbReference type="PROSITE" id="PS51379">
    <property type="entry name" value="4FE4S_FER_2"/>
    <property type="match status" value="2"/>
</dbReference>
<feature type="transmembrane region" description="Helical" evidence="11">
    <location>
        <begin position="185"/>
        <end position="204"/>
    </location>
</feature>
<evidence type="ECO:0000256" key="11">
    <source>
        <dbReference type="SAM" id="Phobius"/>
    </source>
</evidence>
<dbReference type="GO" id="GO:0046872">
    <property type="term" value="F:metal ion binding"/>
    <property type="evidence" value="ECO:0007669"/>
    <property type="project" value="UniProtKB-KW"/>
</dbReference>
<dbReference type="InterPro" id="IPR036197">
    <property type="entry name" value="NarG-like_sf"/>
</dbReference>
<dbReference type="Gene3D" id="1.10.1060.10">
    <property type="entry name" value="Alpha-helical ferredoxin"/>
    <property type="match status" value="1"/>
</dbReference>
<evidence type="ECO:0000313" key="13">
    <source>
        <dbReference type="EMBL" id="RNL48111.1"/>
    </source>
</evidence>
<sequence length="704" mass="76870">MDAAVPSREVLWNIEGSWIMYPCFLLVLAVAAYCFWRRYRLWKVGLPVDRTDNPRERLKGAFVDAVLQASVLKGRGAGIKLAHLGMYVGMAVMVVTTATYAAQADLGLDIAKGDYYLYFLAFATDVAGLAFCIAMVACIVRRVSGSNPSLDTKPADIVVLVWLLVIGVSGFFVEGLRIVGTSDPWAAFSPIGNLFSQLFVTWSAEQISLVHRVLWWGHMAVAFGILAYWVYSKLAHVLLVPATVYCRSLEPKGTLPYVDLEDEDLEEFGVGKLEDFTWKDLLDTQACVRCGRCELMCPVHASGKPLSPKDLMQSLGAHLGERGPIVLAQRKSESAQAKAAGSESGSKESGAPAVAFEPTEQQQAVLGKTLVGDVISSEALWSCTTCGACMEACPALLEHVPKTVGMRTYQVSMESAFPSEATSTFRSLETNGNPWGLGWQSRLSWAEGLDVPTLADVPDAEYVYWPGCAGAYDARNRKVSRALVALLQHAGVSFAVIGNEEKCCGDAARRLGNEFVYYQLATENIETLKAYGAKKIIVQCPHCAHVIEREYPQLGGTFEVVRHVELLERLVREGNLGCTAGMGSRLPFEYVTYHDSCYLGRYADVYDEPRALVTASGARVVEMQRTREQSFCCGAGGGRMWLEEREGQRINAMRTDQALATGADAVATVCPFCLSMFEDGLAARDADVPARDVAELLAEALRLI</sequence>
<evidence type="ECO:0000259" key="12">
    <source>
        <dbReference type="PROSITE" id="PS51379"/>
    </source>
</evidence>
<dbReference type="PANTHER" id="PTHR43255">
    <property type="entry name" value="IRON-SULFUR-BINDING OXIDOREDUCTASE FADF-RELATED-RELATED"/>
    <property type="match status" value="1"/>
</dbReference>
<feature type="transmembrane region" description="Helical" evidence="11">
    <location>
        <begin position="84"/>
        <end position="103"/>
    </location>
</feature>
<dbReference type="Pfam" id="PF02665">
    <property type="entry name" value="Nitrate_red_gam"/>
    <property type="match status" value="1"/>
</dbReference>
<keyword evidence="14" id="KW-1185">Reference proteome</keyword>
<dbReference type="InterPro" id="IPR004017">
    <property type="entry name" value="Cys_rich_dom"/>
</dbReference>
<dbReference type="Pfam" id="PF13183">
    <property type="entry name" value="Fer4_8"/>
    <property type="match status" value="1"/>
</dbReference>
<keyword evidence="9" id="KW-0411">Iron-sulfur</keyword>
<feature type="transmembrane region" description="Helical" evidence="11">
    <location>
        <begin position="18"/>
        <end position="36"/>
    </location>
</feature>
<evidence type="ECO:0000256" key="10">
    <source>
        <dbReference type="ARBA" id="ARBA00023136"/>
    </source>
</evidence>
<protein>
    <recommendedName>
        <fullName evidence="12">4Fe-4S ferredoxin-type domain-containing protein</fullName>
    </recommendedName>
</protein>
<proteinExistence type="predicted"/>
<gene>
    <name evidence="13" type="ORF">DMP08_02845</name>
</gene>
<feature type="transmembrane region" description="Helical" evidence="11">
    <location>
        <begin position="115"/>
        <end position="143"/>
    </location>
</feature>
<organism evidence="13 14">
    <name type="scientific">Paraeggerthella hongkongensis</name>
    <dbReference type="NCBI Taxonomy" id="230658"/>
    <lineage>
        <taxon>Bacteria</taxon>
        <taxon>Bacillati</taxon>
        <taxon>Actinomycetota</taxon>
        <taxon>Coriobacteriia</taxon>
        <taxon>Eggerthellales</taxon>
        <taxon>Eggerthellaceae</taxon>
        <taxon>Paraeggerthella</taxon>
    </lineage>
</organism>
<evidence type="ECO:0000256" key="3">
    <source>
        <dbReference type="ARBA" id="ARBA00022485"/>
    </source>
</evidence>
<comment type="subcellular location">
    <subcellularLocation>
        <location evidence="1">Cell membrane</location>
        <topology evidence="1">Multi-pass membrane protein</topology>
    </subcellularLocation>
</comment>
<dbReference type="InterPro" id="IPR009051">
    <property type="entry name" value="Helical_ferredxn"/>
</dbReference>
<evidence type="ECO:0000256" key="6">
    <source>
        <dbReference type="ARBA" id="ARBA00022989"/>
    </source>
</evidence>
<dbReference type="OrthoDB" id="9794954at2"/>
<dbReference type="InterPro" id="IPR023234">
    <property type="entry name" value="NarG-like_domain"/>
</dbReference>
<dbReference type="RefSeq" id="WP_123191487.1">
    <property type="nucleotide sequence ID" value="NZ_QICD01000003.1"/>
</dbReference>
<dbReference type="PROSITE" id="PS00198">
    <property type="entry name" value="4FE4S_FER_1"/>
    <property type="match status" value="2"/>
</dbReference>
<feature type="transmembrane region" description="Helical" evidence="11">
    <location>
        <begin position="213"/>
        <end position="231"/>
    </location>
</feature>
<evidence type="ECO:0000256" key="8">
    <source>
        <dbReference type="ARBA" id="ARBA00023004"/>
    </source>
</evidence>